<proteinExistence type="predicted"/>
<reference evidence="1" key="1">
    <citation type="journal article" date="2015" name="Nature">
        <title>Complex archaea that bridge the gap between prokaryotes and eukaryotes.</title>
        <authorList>
            <person name="Spang A."/>
            <person name="Saw J.H."/>
            <person name="Jorgensen S.L."/>
            <person name="Zaremba-Niedzwiedzka K."/>
            <person name="Martijn J."/>
            <person name="Lind A.E."/>
            <person name="van Eijk R."/>
            <person name="Schleper C."/>
            <person name="Guy L."/>
            <person name="Ettema T.J."/>
        </authorList>
    </citation>
    <scope>NUCLEOTIDE SEQUENCE</scope>
</reference>
<sequence>FSAVLQKTYPEVRNMKGLTVKDAVDTGTNAIDQAIARPMEGWDEAVRAGTPMLEFDYIDDVVARRMTKEVVEDMTFDTTRLARFNNEVLNMFSGQGERITAGKIIADLGLEATEDMVNKMATKLVAFKEKVAKTAKESLKGDTATDVLMNQFNRLEGIRYGNLNSPLTKYMQQAGRTASWHSRVADKILYSSAIVALERRLVMPIARWNLLFTNFGPYNFLENMQRSFLGGAELMYPKSYSGVAETNRLLGRLANAPYELQLMERGEQRLAQALIDPKTGRTAVFKGGRVPFVTKQVVIPEKVPFLGGKTIGKKINIAGRDHYLASFQDGYDMWAHFNSIQVAFDYQTHYMKQLARIAPDDMGRLTEILATHRGKLQSVKAISAKDAKDIERVMLQDATVSPESIRALADIDVLEFERRQISKELGKTFDKATEVRMTTKKAIRDDVLDGSIFDNIDDKMAAYIEQERELSLISLKNQMDVLADEADAFLA</sequence>
<dbReference type="AlphaFoldDB" id="A0A0F9AWS8"/>
<accession>A0A0F9AWS8</accession>
<evidence type="ECO:0000313" key="1">
    <source>
        <dbReference type="EMBL" id="KKL13905.1"/>
    </source>
</evidence>
<feature type="non-terminal residue" evidence="1">
    <location>
        <position position="491"/>
    </location>
</feature>
<protein>
    <submittedName>
        <fullName evidence="1">Uncharacterized protein</fullName>
    </submittedName>
</protein>
<comment type="caution">
    <text evidence="1">The sequence shown here is derived from an EMBL/GenBank/DDBJ whole genome shotgun (WGS) entry which is preliminary data.</text>
</comment>
<dbReference type="EMBL" id="LAZR01040671">
    <property type="protein sequence ID" value="KKL13905.1"/>
    <property type="molecule type" value="Genomic_DNA"/>
</dbReference>
<name>A0A0F9AWS8_9ZZZZ</name>
<gene>
    <name evidence="1" type="ORF">LCGC14_2521090</name>
</gene>
<feature type="non-terminal residue" evidence="1">
    <location>
        <position position="1"/>
    </location>
</feature>
<organism evidence="1">
    <name type="scientific">marine sediment metagenome</name>
    <dbReference type="NCBI Taxonomy" id="412755"/>
    <lineage>
        <taxon>unclassified sequences</taxon>
        <taxon>metagenomes</taxon>
        <taxon>ecological metagenomes</taxon>
    </lineage>
</organism>